<feature type="compositionally biased region" description="Pro residues" evidence="1">
    <location>
        <begin position="265"/>
        <end position="287"/>
    </location>
</feature>
<dbReference type="OrthoDB" id="374045at2759"/>
<dbReference type="PANTHER" id="PTHR12112">
    <property type="entry name" value="BNIP - RELATED"/>
    <property type="match status" value="1"/>
</dbReference>
<name>A0A7J0GMI6_9ERIC</name>
<organism evidence="2 3">
    <name type="scientific">Actinidia rufa</name>
    <dbReference type="NCBI Taxonomy" id="165716"/>
    <lineage>
        <taxon>Eukaryota</taxon>
        <taxon>Viridiplantae</taxon>
        <taxon>Streptophyta</taxon>
        <taxon>Embryophyta</taxon>
        <taxon>Tracheophyta</taxon>
        <taxon>Spermatophyta</taxon>
        <taxon>Magnoliopsida</taxon>
        <taxon>eudicotyledons</taxon>
        <taxon>Gunneridae</taxon>
        <taxon>Pentapetalae</taxon>
        <taxon>asterids</taxon>
        <taxon>Ericales</taxon>
        <taxon>Actinidiaceae</taxon>
        <taxon>Actinidia</taxon>
    </lineage>
</organism>
<evidence type="ECO:0000313" key="2">
    <source>
        <dbReference type="EMBL" id="GFZ12000.1"/>
    </source>
</evidence>
<dbReference type="AlphaFoldDB" id="A0A7J0GMI6"/>
<sequence>MVIIWISIPPYNKTKPPLSQRRPQTRSSFLNLMYLSNVSKLHIKITSRVLSQHKSLSLSLSLSVMEKRSFTRNLSGETKGPISLQKKLVESRLPARPEPDLTDFMNDMFFGAVKVEKKEYNLTGGFVDDFGDDSFEDSVRSHSGRSTQQWLEEAKRMVASSPSRSSGGGSGCDSPTRLAGSPRFAASTQVRASASLLDRRDPLSRSARRHRASDRFSGEILTKSAQHSRNNSANFDHPPPPPTTDVSPASAVQKWFSNILKQPNPTTPPPPKPTTPTDPNPPAPPLPRKSRFQNTAPQGIPAPHSKRTFKNPAVAAADTLSPPKNLVQSAQRRSISSATCALPENKVLSPLRTAHRKSVSASACSIEKGGSWMPAVNGLPEEVADGGEVRVLNGYLKEQREKIGKIFSGESDGKAKIVLSGPSNSTSSMVAAICYAWLLENRIRMKKEGVEGGEGEAAAAVVPVMNMRRGKMWKQRQVAWLFHHVGLDATALLFSDEVDLETLMMNKQLSILVVGQDILKTNGEVGSQCTILTDNYCEDAYDLLQTPVLKKLMRFGGDSIAIRGIFPNHRNTLYDQLMEDQRESSFFEAMRHNYGKPPSEGDRDNGAPMEQRVQERKSNQEAMTQNSDKNSSGGKSAKTNRESPKSAKPKPKPVPAQSPTAALAQPADASRGKNKFFLAKWFGFASK</sequence>
<dbReference type="Proteomes" id="UP000585474">
    <property type="component" value="Unassembled WGS sequence"/>
</dbReference>
<evidence type="ECO:0000313" key="3">
    <source>
        <dbReference type="Proteomes" id="UP000585474"/>
    </source>
</evidence>
<feature type="region of interest" description="Disordered" evidence="1">
    <location>
        <begin position="260"/>
        <end position="308"/>
    </location>
</feature>
<keyword evidence="3" id="KW-1185">Reference proteome</keyword>
<feature type="compositionally biased region" description="Polar residues" evidence="1">
    <location>
        <begin position="620"/>
        <end position="634"/>
    </location>
</feature>
<feature type="compositionally biased region" description="Polar residues" evidence="1">
    <location>
        <begin position="223"/>
        <end position="234"/>
    </location>
</feature>
<comment type="caution">
    <text evidence="2">The sequence shown here is derived from an EMBL/GenBank/DDBJ whole genome shotgun (WGS) entry which is preliminary data.</text>
</comment>
<gene>
    <name evidence="2" type="ORF">Acr_23g0003850</name>
</gene>
<dbReference type="GO" id="GO:0004309">
    <property type="term" value="F:exopolyphosphatase activity"/>
    <property type="evidence" value="ECO:0007669"/>
    <property type="project" value="TreeGrafter"/>
</dbReference>
<evidence type="ECO:0000256" key="1">
    <source>
        <dbReference type="SAM" id="MobiDB-lite"/>
    </source>
</evidence>
<protein>
    <submittedName>
        <fullName evidence="2">Uncharacterized protein</fullName>
    </submittedName>
</protein>
<feature type="region of interest" description="Disordered" evidence="1">
    <location>
        <begin position="137"/>
        <end position="248"/>
    </location>
</feature>
<reference evidence="2 3" key="1">
    <citation type="submission" date="2019-07" db="EMBL/GenBank/DDBJ databases">
        <title>De Novo Assembly of kiwifruit Actinidia rufa.</title>
        <authorList>
            <person name="Sugita-Konishi S."/>
            <person name="Sato K."/>
            <person name="Mori E."/>
            <person name="Abe Y."/>
            <person name="Kisaki G."/>
            <person name="Hamano K."/>
            <person name="Suezawa K."/>
            <person name="Otani M."/>
            <person name="Fukuda T."/>
            <person name="Manabe T."/>
            <person name="Gomi K."/>
            <person name="Tabuchi M."/>
            <person name="Akimitsu K."/>
            <person name="Kataoka I."/>
        </authorList>
    </citation>
    <scope>NUCLEOTIDE SEQUENCE [LARGE SCALE GENOMIC DNA]</scope>
    <source>
        <strain evidence="3">cv. Fuchu</strain>
    </source>
</reference>
<proteinExistence type="predicted"/>
<dbReference type="PANTHER" id="PTHR12112:SF39">
    <property type="entry name" value="EG:152A3.5 PROTEIN (FBGN0003116_PN PROTEIN)"/>
    <property type="match status" value="1"/>
</dbReference>
<dbReference type="Gene3D" id="3.90.1640.10">
    <property type="entry name" value="inorganic pyrophosphatase (n-terminal core)"/>
    <property type="match status" value="1"/>
</dbReference>
<dbReference type="GO" id="GO:0005737">
    <property type="term" value="C:cytoplasm"/>
    <property type="evidence" value="ECO:0007669"/>
    <property type="project" value="TreeGrafter"/>
</dbReference>
<accession>A0A7J0GMI6</accession>
<dbReference type="EMBL" id="BJWL01000023">
    <property type="protein sequence ID" value="GFZ12000.1"/>
    <property type="molecule type" value="Genomic_DNA"/>
</dbReference>
<feature type="region of interest" description="Disordered" evidence="1">
    <location>
        <begin position="591"/>
        <end position="672"/>
    </location>
</feature>